<organism evidence="8 9">
    <name type="scientific">Paradevosia shaoguanensis</name>
    <dbReference type="NCBI Taxonomy" id="1335043"/>
    <lineage>
        <taxon>Bacteria</taxon>
        <taxon>Pseudomonadati</taxon>
        <taxon>Pseudomonadota</taxon>
        <taxon>Alphaproteobacteria</taxon>
        <taxon>Hyphomicrobiales</taxon>
        <taxon>Devosiaceae</taxon>
        <taxon>Paradevosia</taxon>
    </lineage>
</organism>
<dbReference type="GO" id="GO:0005886">
    <property type="term" value="C:plasma membrane"/>
    <property type="evidence" value="ECO:0007669"/>
    <property type="project" value="UniProtKB-SubCell"/>
</dbReference>
<comment type="subcellular location">
    <subcellularLocation>
        <location evidence="1">Cell membrane</location>
        <topology evidence="1">Multi-pass membrane protein</topology>
    </subcellularLocation>
</comment>
<evidence type="ECO:0000256" key="3">
    <source>
        <dbReference type="ARBA" id="ARBA00022692"/>
    </source>
</evidence>
<evidence type="ECO:0000256" key="1">
    <source>
        <dbReference type="ARBA" id="ARBA00004651"/>
    </source>
</evidence>
<evidence type="ECO:0000256" key="6">
    <source>
        <dbReference type="SAM" id="Phobius"/>
    </source>
</evidence>
<dbReference type="PANTHER" id="PTHR42709">
    <property type="entry name" value="ALKALINE PHOSPHATASE LIKE PROTEIN"/>
    <property type="match status" value="1"/>
</dbReference>
<evidence type="ECO:0000256" key="4">
    <source>
        <dbReference type="ARBA" id="ARBA00022989"/>
    </source>
</evidence>
<dbReference type="Proteomes" id="UP001156140">
    <property type="component" value="Unassembled WGS sequence"/>
</dbReference>
<name>A0AA41QKN9_9HYPH</name>
<protein>
    <submittedName>
        <fullName evidence="8">DedA family protein</fullName>
    </submittedName>
</protein>
<dbReference type="Pfam" id="PF09335">
    <property type="entry name" value="VTT_dom"/>
    <property type="match status" value="1"/>
</dbReference>
<sequence length="210" mass="21912">MVGEAISAFLASHGYLAVALLVGLESIGIPLPGETALIAASVLAGASGKLDIGWVIASAVAGAVIGDTIGYWVGRTAGIPLLKRYGARVGLTEPRLKVGRYLFMRHGGKVVFFGRFVSLLRTLAAVMAGANRMPWPEFVLFNATGGILWACIYGFGAYYAGQAIDRISGPVGWALFAIGVLAIVGAGLFLRKHEQSLIDAAEKALPGPLE</sequence>
<feature type="transmembrane region" description="Helical" evidence="6">
    <location>
        <begin position="138"/>
        <end position="159"/>
    </location>
</feature>
<feature type="domain" description="VTT" evidence="7">
    <location>
        <begin position="31"/>
        <end position="155"/>
    </location>
</feature>
<dbReference type="RefSeq" id="WP_281735270.1">
    <property type="nucleotide sequence ID" value="NZ_JAKETQ010000001.1"/>
</dbReference>
<evidence type="ECO:0000256" key="2">
    <source>
        <dbReference type="ARBA" id="ARBA00022475"/>
    </source>
</evidence>
<dbReference type="InterPro" id="IPR032816">
    <property type="entry name" value="VTT_dom"/>
</dbReference>
<evidence type="ECO:0000313" key="8">
    <source>
        <dbReference type="EMBL" id="MCI0126379.1"/>
    </source>
</evidence>
<feature type="transmembrane region" description="Helical" evidence="6">
    <location>
        <begin position="110"/>
        <end position="131"/>
    </location>
</feature>
<feature type="transmembrane region" description="Helical" evidence="6">
    <location>
        <begin position="52"/>
        <end position="73"/>
    </location>
</feature>
<evidence type="ECO:0000313" key="9">
    <source>
        <dbReference type="Proteomes" id="UP001156140"/>
    </source>
</evidence>
<dbReference type="PANTHER" id="PTHR42709:SF6">
    <property type="entry name" value="UNDECAPRENYL PHOSPHATE TRANSPORTER A"/>
    <property type="match status" value="1"/>
</dbReference>
<keyword evidence="5 6" id="KW-0472">Membrane</keyword>
<keyword evidence="2" id="KW-1003">Cell membrane</keyword>
<accession>A0AA41QKN9</accession>
<evidence type="ECO:0000259" key="7">
    <source>
        <dbReference type="Pfam" id="PF09335"/>
    </source>
</evidence>
<gene>
    <name evidence="8" type="ORF">ML536_06025</name>
</gene>
<dbReference type="EMBL" id="JALAZD010000001">
    <property type="protein sequence ID" value="MCI0126379.1"/>
    <property type="molecule type" value="Genomic_DNA"/>
</dbReference>
<keyword evidence="3 6" id="KW-0812">Transmembrane</keyword>
<feature type="transmembrane region" description="Helical" evidence="6">
    <location>
        <begin position="171"/>
        <end position="190"/>
    </location>
</feature>
<dbReference type="InterPro" id="IPR051311">
    <property type="entry name" value="DedA_domain"/>
</dbReference>
<evidence type="ECO:0000256" key="5">
    <source>
        <dbReference type="ARBA" id="ARBA00023136"/>
    </source>
</evidence>
<reference evidence="8" key="1">
    <citation type="submission" date="2022-03" db="EMBL/GenBank/DDBJ databases">
        <title>The complete genome sequence of a Methyloterrigena soli.</title>
        <authorList>
            <person name="Zi Z."/>
        </authorList>
    </citation>
    <scope>NUCLEOTIDE SEQUENCE</scope>
    <source>
        <strain evidence="8">M48</strain>
    </source>
</reference>
<proteinExistence type="predicted"/>
<keyword evidence="4 6" id="KW-1133">Transmembrane helix</keyword>
<dbReference type="AlphaFoldDB" id="A0AA41QKN9"/>
<comment type="caution">
    <text evidence="8">The sequence shown here is derived from an EMBL/GenBank/DDBJ whole genome shotgun (WGS) entry which is preliminary data.</text>
</comment>
<feature type="transmembrane region" description="Helical" evidence="6">
    <location>
        <begin position="6"/>
        <end position="31"/>
    </location>
</feature>
<keyword evidence="9" id="KW-1185">Reference proteome</keyword>